<accession>A0ACC1SET8</accession>
<dbReference type="EMBL" id="JANRMS010000541">
    <property type="protein sequence ID" value="KAJ3538096.1"/>
    <property type="molecule type" value="Genomic_DNA"/>
</dbReference>
<sequence>MLLFREISYWAGNAQGSPSHREKQEGTCLCLGVFHHEQLPRGVRCKPCIRCRDQKIKCSGSQPCQQCDKRSLACQFDEESRKVVVSRRYINSLQERLASLEYKANQPATRNVVSEPLRSPDLDESMASSADNITPDQTMKDSTAASSYGPPDLQVPRIEEEAKAPLINPLAFHTYDWVSGPKGQIVFMGTSSNWSFGRRVLTMTHERLTGTPLPLHNLHFGGLDGKIYDLKWDGNRRLPPDTLEPTALPTQDFALYLINSVKFHCSWLFNLFEEDRFMEHFRLFHERPSEYSRVAPLWYVHYLLVLAFGKAFVVQSTKSRRPPGGEFFMQAMKLMPDFTFFEADPVEQMQVLCCAALYLHCVDHLTQAYRLMSTALRLSLEHGMHTEMQSHTCALDETYVQRCRTMFWTVYILERQMVSQMGLPIGIADETISTRLPTFPGEPQRLAALKIQVDFCRVLAKIDNTVYGLEGKLDSRYLGATQSVLRSIAAVTEQLNKSFEIHANEGMAGISRMSAHLHLMQHQCIILTTRPLLYTFLLSRLGHLEEALIHWLQSDSVKGLINMCTESAQQILRMLAGLSDQGLLETFLPFDLSAVFTSTIVLLMAAGIDSSLLQDHTPWSQCAYAIFDEMNSRGNLVAGMVASELKQLDGLLSKYLVKDGESRHMPSTHGRNTPRDLHTDDIDASSEAVAGYPPPFDLDSTEDFGLGLNYELSAEQLMNVADSLDIDSLQWPWPEENLAGDEGQEP</sequence>
<organism evidence="1 2">
    <name type="scientific">Fusarium decemcellulare</name>
    <dbReference type="NCBI Taxonomy" id="57161"/>
    <lineage>
        <taxon>Eukaryota</taxon>
        <taxon>Fungi</taxon>
        <taxon>Dikarya</taxon>
        <taxon>Ascomycota</taxon>
        <taxon>Pezizomycotina</taxon>
        <taxon>Sordariomycetes</taxon>
        <taxon>Hypocreomycetidae</taxon>
        <taxon>Hypocreales</taxon>
        <taxon>Nectriaceae</taxon>
        <taxon>Fusarium</taxon>
        <taxon>Fusarium decemcellulare species complex</taxon>
    </lineage>
</organism>
<reference evidence="1" key="1">
    <citation type="submission" date="2022-08" db="EMBL/GenBank/DDBJ databases">
        <title>Genome Sequence of Fusarium decemcellulare.</title>
        <authorList>
            <person name="Buettner E."/>
        </authorList>
    </citation>
    <scope>NUCLEOTIDE SEQUENCE</scope>
    <source>
        <strain evidence="1">Babe19</strain>
    </source>
</reference>
<gene>
    <name evidence="1" type="ORF">NM208_g6054</name>
</gene>
<comment type="caution">
    <text evidence="1">The sequence shown here is derived from an EMBL/GenBank/DDBJ whole genome shotgun (WGS) entry which is preliminary data.</text>
</comment>
<keyword evidence="2" id="KW-1185">Reference proteome</keyword>
<protein>
    <submittedName>
        <fullName evidence="1">Uncharacterized protein</fullName>
    </submittedName>
</protein>
<evidence type="ECO:0000313" key="2">
    <source>
        <dbReference type="Proteomes" id="UP001148629"/>
    </source>
</evidence>
<proteinExistence type="predicted"/>
<dbReference type="Proteomes" id="UP001148629">
    <property type="component" value="Unassembled WGS sequence"/>
</dbReference>
<name>A0ACC1SET8_9HYPO</name>
<evidence type="ECO:0000313" key="1">
    <source>
        <dbReference type="EMBL" id="KAJ3538096.1"/>
    </source>
</evidence>